<evidence type="ECO:0000256" key="3">
    <source>
        <dbReference type="ARBA" id="ARBA00012438"/>
    </source>
</evidence>
<evidence type="ECO:0000256" key="9">
    <source>
        <dbReference type="ARBA" id="ARBA00022777"/>
    </source>
</evidence>
<name>A0A6H0XZG5_9PEZI</name>
<dbReference type="CDD" id="cd16922">
    <property type="entry name" value="HATPase_EvgS-ArcB-TorS-like"/>
    <property type="match status" value="1"/>
</dbReference>
<keyword evidence="8" id="KW-0547">Nucleotide-binding</keyword>
<dbReference type="Pfam" id="PF00072">
    <property type="entry name" value="Response_reg"/>
    <property type="match status" value="1"/>
</dbReference>
<dbReference type="GO" id="GO:0009927">
    <property type="term" value="F:histidine phosphotransfer kinase activity"/>
    <property type="evidence" value="ECO:0007669"/>
    <property type="project" value="TreeGrafter"/>
</dbReference>
<evidence type="ECO:0000256" key="1">
    <source>
        <dbReference type="ARBA" id="ARBA00000085"/>
    </source>
</evidence>
<feature type="region of interest" description="Disordered" evidence="15">
    <location>
        <begin position="654"/>
        <end position="678"/>
    </location>
</feature>
<feature type="compositionally biased region" description="Basic and acidic residues" evidence="15">
    <location>
        <begin position="2321"/>
        <end position="2350"/>
    </location>
</feature>
<dbReference type="InterPro" id="IPR003661">
    <property type="entry name" value="HisK_dim/P_dom"/>
</dbReference>
<feature type="compositionally biased region" description="Polar residues" evidence="15">
    <location>
        <begin position="659"/>
        <end position="675"/>
    </location>
</feature>
<dbReference type="EMBL" id="CP051141">
    <property type="protein sequence ID" value="QIW99799.1"/>
    <property type="molecule type" value="Genomic_DNA"/>
</dbReference>
<feature type="compositionally biased region" description="Low complexity" evidence="15">
    <location>
        <begin position="460"/>
        <end position="474"/>
    </location>
</feature>
<dbReference type="GO" id="GO:0005524">
    <property type="term" value="F:ATP binding"/>
    <property type="evidence" value="ECO:0007669"/>
    <property type="project" value="UniProtKB-KW"/>
</dbReference>
<dbReference type="SUPFAM" id="SSF52540">
    <property type="entry name" value="P-loop containing nucleoside triphosphate hydrolases"/>
    <property type="match status" value="1"/>
</dbReference>
<keyword evidence="4" id="KW-1003">Cell membrane</keyword>
<feature type="region of interest" description="Disordered" evidence="15">
    <location>
        <begin position="518"/>
        <end position="543"/>
    </location>
</feature>
<feature type="region of interest" description="Disordered" evidence="15">
    <location>
        <begin position="61"/>
        <end position="95"/>
    </location>
</feature>
<dbReference type="InterPro" id="IPR003594">
    <property type="entry name" value="HATPase_dom"/>
</dbReference>
<dbReference type="SMART" id="SM00388">
    <property type="entry name" value="HisKA"/>
    <property type="match status" value="1"/>
</dbReference>
<feature type="modified residue" description="4-aspartylphosphate" evidence="13">
    <location>
        <position position="2197"/>
    </location>
</feature>
<dbReference type="SMART" id="SM00220">
    <property type="entry name" value="S_TKc"/>
    <property type="match status" value="1"/>
</dbReference>
<keyword evidence="20" id="KW-1185">Reference proteome</keyword>
<dbReference type="InterPro" id="IPR005467">
    <property type="entry name" value="His_kinase_dom"/>
</dbReference>
<dbReference type="CDD" id="cd00082">
    <property type="entry name" value="HisKA"/>
    <property type="match status" value="1"/>
</dbReference>
<dbReference type="SUPFAM" id="SSF56112">
    <property type="entry name" value="Protein kinase-like (PK-like)"/>
    <property type="match status" value="1"/>
</dbReference>
<dbReference type="SUPFAM" id="SSF47384">
    <property type="entry name" value="Homodimeric domain of signal transducing histidine kinase"/>
    <property type="match status" value="1"/>
</dbReference>
<dbReference type="SUPFAM" id="SSF55874">
    <property type="entry name" value="ATPase domain of HSP90 chaperone/DNA topoisomerase II/histidine kinase"/>
    <property type="match status" value="1"/>
</dbReference>
<dbReference type="PROSITE" id="PS50110">
    <property type="entry name" value="RESPONSE_REGULATORY"/>
    <property type="match status" value="1"/>
</dbReference>
<evidence type="ECO:0000256" key="8">
    <source>
        <dbReference type="ARBA" id="ARBA00022741"/>
    </source>
</evidence>
<dbReference type="InterPro" id="IPR000719">
    <property type="entry name" value="Prot_kinase_dom"/>
</dbReference>
<dbReference type="FunFam" id="1.10.510.10:FF:000579">
    <property type="entry name" value="Sensor histidine kinase/response regulator, putative"/>
    <property type="match status" value="1"/>
</dbReference>
<dbReference type="Gene3D" id="3.30.565.10">
    <property type="entry name" value="Histidine kinase-like ATPase, C-terminal domain"/>
    <property type="match status" value="1"/>
</dbReference>
<dbReference type="InterPro" id="IPR036890">
    <property type="entry name" value="HATPase_C_sf"/>
</dbReference>
<accession>A0A6H0XZG5</accession>
<keyword evidence="5 13" id="KW-0597">Phosphoprotein</keyword>
<dbReference type="Pfam" id="PF01590">
    <property type="entry name" value="GAF"/>
    <property type="match status" value="1"/>
</dbReference>
<dbReference type="SUPFAM" id="SSF52172">
    <property type="entry name" value="CheY-like"/>
    <property type="match status" value="1"/>
</dbReference>
<evidence type="ECO:0000313" key="19">
    <source>
        <dbReference type="EMBL" id="QIW99799.1"/>
    </source>
</evidence>
<dbReference type="SUPFAM" id="SSF55781">
    <property type="entry name" value="GAF domain-like"/>
    <property type="match status" value="1"/>
</dbReference>
<dbReference type="InterPro" id="IPR041664">
    <property type="entry name" value="AAA_16"/>
</dbReference>
<evidence type="ECO:0000256" key="14">
    <source>
        <dbReference type="SAM" id="Coils"/>
    </source>
</evidence>
<keyword evidence="14" id="KW-0175">Coiled coil</keyword>
<dbReference type="PANTHER" id="PTHR43047">
    <property type="entry name" value="TWO-COMPONENT HISTIDINE PROTEIN KINASE"/>
    <property type="match status" value="1"/>
</dbReference>
<dbReference type="InterPro" id="IPR011006">
    <property type="entry name" value="CheY-like_superfamily"/>
</dbReference>
<dbReference type="GO" id="GO:0000155">
    <property type="term" value="F:phosphorelay sensor kinase activity"/>
    <property type="evidence" value="ECO:0007669"/>
    <property type="project" value="InterPro"/>
</dbReference>
<protein>
    <recommendedName>
        <fullName evidence="3">histidine kinase</fullName>
        <ecNumber evidence="3">2.7.13.3</ecNumber>
    </recommendedName>
</protein>
<reference evidence="19 20" key="1">
    <citation type="journal article" date="2016" name="Sci. Rep.">
        <title>Peltaster fructicola genome reveals evolution from an invasive phytopathogen to an ectophytic parasite.</title>
        <authorList>
            <person name="Xu C."/>
            <person name="Chen H."/>
            <person name="Gleason M.L."/>
            <person name="Xu J.R."/>
            <person name="Liu H."/>
            <person name="Zhang R."/>
            <person name="Sun G."/>
        </authorList>
    </citation>
    <scope>NUCLEOTIDE SEQUENCE [LARGE SCALE GENOMIC DNA]</scope>
    <source>
        <strain evidence="19 20">LNHT1506</strain>
    </source>
</reference>
<feature type="coiled-coil region" evidence="14">
    <location>
        <begin position="1830"/>
        <end position="1860"/>
    </location>
</feature>
<dbReference type="InterPro" id="IPR029016">
    <property type="entry name" value="GAF-like_dom_sf"/>
</dbReference>
<keyword evidence="10" id="KW-0067">ATP-binding</keyword>
<dbReference type="SMART" id="SM00387">
    <property type="entry name" value="HATPase_c"/>
    <property type="match status" value="1"/>
</dbReference>
<dbReference type="FunFam" id="1.10.287.130:FF:000003">
    <property type="entry name" value="Histidine kinase"/>
    <property type="match status" value="1"/>
</dbReference>
<dbReference type="PRINTS" id="PR00344">
    <property type="entry name" value="BCTRLSENSOR"/>
</dbReference>
<dbReference type="Pfam" id="PF02518">
    <property type="entry name" value="HATPase_c"/>
    <property type="match status" value="1"/>
</dbReference>
<feature type="compositionally biased region" description="Basic and acidic residues" evidence="15">
    <location>
        <begin position="2291"/>
        <end position="2302"/>
    </location>
</feature>
<dbReference type="InterPro" id="IPR036097">
    <property type="entry name" value="HisK_dim/P_sf"/>
</dbReference>
<dbReference type="Gene3D" id="1.10.510.10">
    <property type="entry name" value="Transferase(Phosphotransferase) domain 1"/>
    <property type="match status" value="1"/>
</dbReference>
<feature type="compositionally biased region" description="Polar residues" evidence="15">
    <location>
        <begin position="63"/>
        <end position="72"/>
    </location>
</feature>
<dbReference type="Pfam" id="PF13191">
    <property type="entry name" value="AAA_16"/>
    <property type="match status" value="1"/>
</dbReference>
<dbReference type="Gene3D" id="3.30.450.40">
    <property type="match status" value="1"/>
</dbReference>
<dbReference type="Pfam" id="PF00512">
    <property type="entry name" value="HisKA"/>
    <property type="match status" value="1"/>
</dbReference>
<evidence type="ECO:0000259" key="18">
    <source>
        <dbReference type="PROSITE" id="PS50110"/>
    </source>
</evidence>
<keyword evidence="11" id="KW-1133">Transmembrane helix</keyword>
<organism evidence="19 20">
    <name type="scientific">Peltaster fructicola</name>
    <dbReference type="NCBI Taxonomy" id="286661"/>
    <lineage>
        <taxon>Eukaryota</taxon>
        <taxon>Fungi</taxon>
        <taxon>Dikarya</taxon>
        <taxon>Ascomycota</taxon>
        <taxon>Pezizomycotina</taxon>
        <taxon>Dothideomycetes</taxon>
        <taxon>Dothideomycetes incertae sedis</taxon>
        <taxon>Peltaster</taxon>
    </lineage>
</organism>
<dbReference type="SMART" id="SM00065">
    <property type="entry name" value="GAF"/>
    <property type="match status" value="1"/>
</dbReference>
<dbReference type="OrthoDB" id="60033at2759"/>
<dbReference type="PANTHER" id="PTHR43047:SF46">
    <property type="entry name" value="HISTIDINE KINASE_RESPONSE REGULATOR, PUTATIVE (AFU_ORTHOLOGUE AFUA_3G12550)-RELATED"/>
    <property type="match status" value="1"/>
</dbReference>
<dbReference type="Proteomes" id="UP000503462">
    <property type="component" value="Chromosome 3"/>
</dbReference>
<comment type="catalytic activity">
    <reaction evidence="1">
        <text>ATP + protein L-histidine = ADP + protein N-phospho-L-histidine.</text>
        <dbReference type="EC" id="2.7.13.3"/>
    </reaction>
</comment>
<evidence type="ECO:0000259" key="16">
    <source>
        <dbReference type="PROSITE" id="PS50011"/>
    </source>
</evidence>
<gene>
    <name evidence="19" type="ORF">AMS68_005317</name>
</gene>
<dbReference type="FunFam" id="3.30.565.10:FF:000010">
    <property type="entry name" value="Sensor histidine kinase RcsC"/>
    <property type="match status" value="1"/>
</dbReference>
<feature type="domain" description="Protein kinase" evidence="16">
    <location>
        <begin position="64"/>
        <end position="370"/>
    </location>
</feature>
<dbReference type="InterPro" id="IPR027417">
    <property type="entry name" value="P-loop_NTPase"/>
</dbReference>
<sequence length="2350" mass="262740">MADEKMDRKQAPKQIDKARVSRMFERLREGVTHFDFIEDFYPFHSSYDNWHFLGREKAKGNASLKSSTNSRPGSYRTVSDYESVDDESSASREEERYVVARVSKHTLRLEREYKQAQLMRQRCPEVDRQHLIEPLRFYHLPARQAGDKPMAVSVIVAPGTNYLHDIVEYGPNFYTFKPDINGGGVVEEDKDTPTHLSLLTFLDFAIGASKCCEILHHGLELVHGELRGDAFHYNRETNVVRLINYGSGARSFENGLTTAGWSSLTSERGVEHKLQFVAPEQTGRLPAEPDSRTDIYSLGILFWTMLTRHPAFQGSNPLEIMQNVLSRRIPSATSIRPDVPDALSSIIRKMTQKSIDDRYHSASGVKYDLIELKRILTEGDLAALEKFKVASNDVSCFFKLPQHHVGRAEKRKRVIDVIERAARRTTRLEPMTRRHLQSIAGNSTGGSDRFDPAGYDELLSDSTSSGSRSVRLNSVPELTPIESNQPSSGGRSIHSSEPSIAGDFALRAIAEISSNIESRGSYNSSDSLSRMPSNSIPSHDPSSMYRSAQKLKLRGRTEIITICGAAGLGKTTLIQSVQSIARQHGYFTSAKFDAVQKVPFEPLKKVMSSLFRQIFSEPDINTPFHENIRTFVKPVWPVLHAYLELPEWLLAPGGGHKPSSPSQTPTEHDPQTPSFRSGKKMCNVAATQEWLRSGGSSKSSRFVYLFTDVLRLLAVQKFICFCLDDLQFADVESLELMHNIVAARVPLVLMLTYRGEEFLTQNTKVLLQRATHVQLDPFNDEETTQYVADTLHRAKEYCMPLAGVIQEKTSGNPFFIREMLDSAYRRKCIYYCWRCSQWEFNLDKIFDEFASPDAGRFSSNDFIARRLDSLPREASALLAWASMLGNVFTYKMVVYVMSCDCSRKVPGSLIPPRSQDPVHGLQVALNRFFIMATESDDEFRFSHDRYLQSADALCDRFDRAEMHYVLAGAFMKHTPYDPNTQADKILFDQARHICAAVEVIKRRDHIRAPYRDLLYQAAETAKETGARKQSIVYFKNCLSLLSDSPWDDNAEDTSYGETLTLMTKAADAYWYEGKYDEALMLLNEISEHARNAMDKAPACIIKNRMFVQRGDNRRAFQTLRIALEGLHIEIPDYDWEECDVEFQRIVTAMKETKPDIEAIASSWKMSSDLNTIGAVLTELLSASFWTDALLFYQGTLAMAQLYLKRGVFPQLALGCLHAATISLYRFNMVEQGLELATWSMRILSSFNQEFYTVGRGLTLNSLFIGHLSGDMRLQFGQLNRGLEATIAGGDRILQLLNLSVNGAFRVWVSEDMSETENYIASVTEEIPDWATSMRGGSILISVRQYVRAMQGKTQHKSGSTIFSDDEHSTDEYLDFLHEKGSTPLRAVSIYESYMIDILFRFGYHKEALGLAEKRGAVFDELWCSRWAYTVIFYSALSLVACLRDEPESLDKDDVMKRIKNLRTRTHNVAQINPQNYSAWLLMIDAQVYELERTYDKALSSYEAAIDHAIIHGFTLDEGLAMELYADFLIRRGAKRPARGIILDCISAYRRISATGKADHVSEKYEFLLYGTRTAASHDMGTQTEHFESGGTALRLDHANDGHGPQTPAERTQEWLNPMEAVKIPSNEVGAPLAGGLSAVGLDMIDLANILESSQLLSSELDVERLLNKLTRIIVDSTGADKCGLCVESDSGGWFVAATGAMKGVEPPPAGMDLGEVSDPVAKQVTMYALRFKESVFLRNLLDDERFTNVPASWLETNPDGASVIAMPILHGEDSLLGCVYCQAPPNSFTERTVTLMKLLVNQIAISIANALLFKRIEKVSASNQAMVEVQRQALAQALQAEKKAKEAEAKAIEMVRLKDEAAKAKSMFLANVSHELRTPLNGVIGMSELLKGTHLNQEQTEHADSIRICADTLLSIINDILDFSKLEAGKMATVNVPLSLTETITEVMRALSYANIERGLQTIEQLYLDSKLIVMGDPVRIHQILFNICSNAYKFTPSGSVTVRAVVDSEDEDWLNVTISVRDTGIGITEEQQKKLFLPFSQADSSTARSYGGTGLGLSICKAIVENIMHGRIWLESEAGVGTTVSFSLAFAKAKASSGDDSSSNTPVRLQPDPMTSFASADRGTSGNRAIVNLVGVPREQIKVCIAEDNPINQKIAISFVRKLGFDCKAFGDGQQAVDALAQASKDGKPFHLVLMDVQMPVLDGYNATRAIRKHADPVVREVLVIAMTASAIRGDREKCLQCGMDSYLAKPVRADTLKQMLESYLNQASKAIPNLQHEADKLVKHVVDEQPDHDSEAENSAKHSKTKGRPLSMVEIAQRAPERPKSARHYTTEIHLKPEEMAAKDDNRH</sequence>
<keyword evidence="7" id="KW-0812">Transmembrane</keyword>
<feature type="domain" description="Histidine kinase" evidence="17">
    <location>
        <begin position="1871"/>
        <end position="2093"/>
    </location>
</feature>
<evidence type="ECO:0000256" key="4">
    <source>
        <dbReference type="ARBA" id="ARBA00022475"/>
    </source>
</evidence>
<feature type="compositionally biased region" description="Polar residues" evidence="15">
    <location>
        <begin position="481"/>
        <end position="497"/>
    </location>
</feature>
<dbReference type="GO" id="GO:0005886">
    <property type="term" value="C:plasma membrane"/>
    <property type="evidence" value="ECO:0007669"/>
    <property type="project" value="UniProtKB-SubCell"/>
</dbReference>
<dbReference type="Gene3D" id="3.40.50.2300">
    <property type="match status" value="1"/>
</dbReference>
<evidence type="ECO:0000256" key="15">
    <source>
        <dbReference type="SAM" id="MobiDB-lite"/>
    </source>
</evidence>
<evidence type="ECO:0000313" key="20">
    <source>
        <dbReference type="Proteomes" id="UP000503462"/>
    </source>
</evidence>
<feature type="region of interest" description="Disordered" evidence="15">
    <location>
        <begin position="2291"/>
        <end position="2350"/>
    </location>
</feature>
<dbReference type="InterPro" id="IPR001789">
    <property type="entry name" value="Sig_transdc_resp-reg_receiver"/>
</dbReference>
<evidence type="ECO:0000256" key="6">
    <source>
        <dbReference type="ARBA" id="ARBA00022679"/>
    </source>
</evidence>
<dbReference type="PROSITE" id="PS50011">
    <property type="entry name" value="PROTEIN_KINASE_DOM"/>
    <property type="match status" value="1"/>
</dbReference>
<dbReference type="Gene3D" id="1.10.287.130">
    <property type="match status" value="1"/>
</dbReference>
<evidence type="ECO:0000256" key="2">
    <source>
        <dbReference type="ARBA" id="ARBA00004651"/>
    </source>
</evidence>
<dbReference type="SMART" id="SM00448">
    <property type="entry name" value="REC"/>
    <property type="match status" value="1"/>
</dbReference>
<comment type="subcellular location">
    <subcellularLocation>
        <location evidence="2">Cell membrane</location>
        <topology evidence="2">Multi-pass membrane protein</topology>
    </subcellularLocation>
</comment>
<evidence type="ECO:0000256" key="11">
    <source>
        <dbReference type="ARBA" id="ARBA00022989"/>
    </source>
</evidence>
<evidence type="ECO:0000256" key="13">
    <source>
        <dbReference type="PROSITE-ProRule" id="PRU00169"/>
    </source>
</evidence>
<evidence type="ECO:0000256" key="12">
    <source>
        <dbReference type="ARBA" id="ARBA00023136"/>
    </source>
</evidence>
<keyword evidence="6" id="KW-0808">Transferase</keyword>
<keyword evidence="12" id="KW-0472">Membrane</keyword>
<dbReference type="InterPro" id="IPR004358">
    <property type="entry name" value="Sig_transdc_His_kin-like_C"/>
</dbReference>
<keyword evidence="9" id="KW-0418">Kinase</keyword>
<evidence type="ECO:0000256" key="5">
    <source>
        <dbReference type="ARBA" id="ARBA00022553"/>
    </source>
</evidence>
<dbReference type="PROSITE" id="PS50109">
    <property type="entry name" value="HIS_KIN"/>
    <property type="match status" value="1"/>
</dbReference>
<proteinExistence type="predicted"/>
<evidence type="ECO:0000256" key="7">
    <source>
        <dbReference type="ARBA" id="ARBA00022692"/>
    </source>
</evidence>
<dbReference type="FunFam" id="3.40.50.2300:FF:000285">
    <property type="entry name" value="Putative sensor histidine kinase/response regulator"/>
    <property type="match status" value="1"/>
</dbReference>
<feature type="domain" description="Response regulatory" evidence="18">
    <location>
        <begin position="2143"/>
        <end position="2266"/>
    </location>
</feature>
<dbReference type="InterPro" id="IPR011009">
    <property type="entry name" value="Kinase-like_dom_sf"/>
</dbReference>
<evidence type="ECO:0000259" key="17">
    <source>
        <dbReference type="PROSITE" id="PS50109"/>
    </source>
</evidence>
<feature type="region of interest" description="Disordered" evidence="15">
    <location>
        <begin position="426"/>
        <end position="497"/>
    </location>
</feature>
<dbReference type="EC" id="2.7.13.3" evidence="3"/>
<dbReference type="InterPro" id="IPR003018">
    <property type="entry name" value="GAF"/>
</dbReference>
<dbReference type="CDD" id="cd17546">
    <property type="entry name" value="REC_hyHK_CKI1_RcsC-like"/>
    <property type="match status" value="1"/>
</dbReference>
<evidence type="ECO:0000256" key="10">
    <source>
        <dbReference type="ARBA" id="ARBA00022840"/>
    </source>
</evidence>